<dbReference type="Gene3D" id="3.30.70.1660">
    <property type="match status" value="1"/>
</dbReference>
<sequence>MISSTSRLLLKNRSVIYKSCLKSNNGNNYYINQINNINNNVEILKSKRFNQNGSADNQCRNSLLSTTFLINNRTNQLNSYRYSTTNNNDDYSFSSPYFSTTLSTALQNKLKMMSNKYTTLKSLMESQTLSQEDIKRTSNDAQQIEESVQLFRQYVNEIGNIKELKMMLDMEKEEASREMIIEDLKAMGEQLAALEKSLIYSLLPADKDDDGNAIIEIRAGTGGGEAQLFAHEMFRMYEGYAATKGWRFESLDISYTDVGGCREASAAISGKGVFGFLKNESGVHRVQRIPDTETQGRIHTSTTTVAIMPEPKEVDIKINDRDLKIDVFRSSGNGGQSVNTTDSAVRIVHLPTGITVSMQDERSQLQNKSKAMKVLRARLYEMERVRLQTERSAERNSQIGGATRSERIRTYNFPQDRVTDHRVNITTNDIDAIMTGETLGDFIEDIMLQFQTKDLNNLMDIKE</sequence>
<dbReference type="GeneID" id="31359387"/>
<dbReference type="OMA" id="ECQQSRS"/>
<proteinExistence type="inferred from homology"/>
<dbReference type="PROSITE" id="PS00745">
    <property type="entry name" value="RF_PROK_I"/>
    <property type="match status" value="1"/>
</dbReference>
<organism evidence="5 6">
    <name type="scientific">Heterostelium pallidum (strain ATCC 26659 / Pp 5 / PN500)</name>
    <name type="common">Cellular slime mold</name>
    <name type="synonym">Polysphondylium pallidum</name>
    <dbReference type="NCBI Taxonomy" id="670386"/>
    <lineage>
        <taxon>Eukaryota</taxon>
        <taxon>Amoebozoa</taxon>
        <taxon>Evosea</taxon>
        <taxon>Eumycetozoa</taxon>
        <taxon>Dictyostelia</taxon>
        <taxon>Acytosteliales</taxon>
        <taxon>Acytosteliaceae</taxon>
        <taxon>Heterostelium</taxon>
    </lineage>
</organism>
<comment type="caution">
    <text evidence="5">The sequence shown here is derived from an EMBL/GenBank/DDBJ whole genome shotgun (WGS) entry which is preliminary data.</text>
</comment>
<dbReference type="Gene3D" id="6.10.140.1950">
    <property type="match status" value="1"/>
</dbReference>
<dbReference type="AlphaFoldDB" id="D3B5G2"/>
<dbReference type="PANTHER" id="PTHR43804:SF7">
    <property type="entry name" value="LD18447P"/>
    <property type="match status" value="1"/>
</dbReference>
<evidence type="ECO:0000313" key="5">
    <source>
        <dbReference type="EMBL" id="EFA83110.1"/>
    </source>
</evidence>
<gene>
    <name evidence="5" type="primary">prfA</name>
    <name evidence="5" type="ORF">PPL_03900</name>
</gene>
<comment type="similarity">
    <text evidence="1">Belongs to the prokaryotic/mitochondrial release factor family.</text>
</comment>
<keyword evidence="3" id="KW-0648">Protein biosynthesis</keyword>
<dbReference type="FunFam" id="3.30.70.1660:FF:000002">
    <property type="entry name" value="Peptide chain release factor 1"/>
    <property type="match status" value="1"/>
</dbReference>
<dbReference type="Pfam" id="PF03462">
    <property type="entry name" value="PCRF"/>
    <property type="match status" value="1"/>
</dbReference>
<dbReference type="Proteomes" id="UP000001396">
    <property type="component" value="Unassembled WGS sequence"/>
</dbReference>
<dbReference type="STRING" id="670386.D3B5G2"/>
<feature type="domain" description="Prokaryotic-type class I peptide chain release factors" evidence="4">
    <location>
        <begin position="329"/>
        <end position="345"/>
    </location>
</feature>
<dbReference type="InterPro" id="IPR045853">
    <property type="entry name" value="Pep_chain_release_fac_I_sf"/>
</dbReference>
<dbReference type="PANTHER" id="PTHR43804">
    <property type="entry name" value="LD18447P"/>
    <property type="match status" value="1"/>
</dbReference>
<accession>D3B5G2</accession>
<dbReference type="NCBIfam" id="NF001859">
    <property type="entry name" value="PRK00591.1"/>
    <property type="match status" value="1"/>
</dbReference>
<dbReference type="InterPro" id="IPR050057">
    <property type="entry name" value="Prokaryotic/Mito_RF"/>
</dbReference>
<dbReference type="GO" id="GO:0016149">
    <property type="term" value="F:translation release factor activity, codon specific"/>
    <property type="evidence" value="ECO:0007669"/>
    <property type="project" value="InterPro"/>
</dbReference>
<evidence type="ECO:0000256" key="2">
    <source>
        <dbReference type="ARBA" id="ARBA00022481"/>
    </source>
</evidence>
<dbReference type="FunCoup" id="D3B5G2">
    <property type="interactions" value="530"/>
</dbReference>
<keyword evidence="6" id="KW-1185">Reference proteome</keyword>
<dbReference type="EMBL" id="ADBJ01000017">
    <property type="protein sequence ID" value="EFA83110.1"/>
    <property type="molecule type" value="Genomic_DNA"/>
</dbReference>
<name>D3B5G2_HETP5</name>
<evidence type="ECO:0000259" key="4">
    <source>
        <dbReference type="PROSITE" id="PS00745"/>
    </source>
</evidence>
<dbReference type="InterPro" id="IPR000352">
    <property type="entry name" value="Pep_chain_release_fac_I"/>
</dbReference>
<keyword evidence="2" id="KW-0488">Methylation</keyword>
<dbReference type="InterPro" id="IPR005139">
    <property type="entry name" value="PCRF"/>
</dbReference>
<protein>
    <submittedName>
        <fullName evidence="5">Peptide chain release factor 1</fullName>
    </submittedName>
</protein>
<evidence type="ECO:0000256" key="3">
    <source>
        <dbReference type="ARBA" id="ARBA00022917"/>
    </source>
</evidence>
<dbReference type="NCBIfam" id="TIGR00019">
    <property type="entry name" value="prfA"/>
    <property type="match status" value="1"/>
</dbReference>
<dbReference type="Pfam" id="PF00472">
    <property type="entry name" value="RF-1"/>
    <property type="match status" value="1"/>
</dbReference>
<dbReference type="InParanoid" id="D3B5G2"/>
<dbReference type="InterPro" id="IPR004373">
    <property type="entry name" value="RF-1"/>
</dbReference>
<dbReference type="SUPFAM" id="SSF75620">
    <property type="entry name" value="Release factor"/>
    <property type="match status" value="1"/>
</dbReference>
<evidence type="ECO:0000313" key="6">
    <source>
        <dbReference type="Proteomes" id="UP000001396"/>
    </source>
</evidence>
<dbReference type="RefSeq" id="XP_020435227.1">
    <property type="nucleotide sequence ID" value="XM_020574813.1"/>
</dbReference>
<dbReference type="GO" id="GO:0005737">
    <property type="term" value="C:cytoplasm"/>
    <property type="evidence" value="ECO:0007669"/>
    <property type="project" value="UniProtKB-ARBA"/>
</dbReference>
<dbReference type="FunFam" id="3.30.160.20:FF:000004">
    <property type="entry name" value="Peptide chain release factor 1"/>
    <property type="match status" value="1"/>
</dbReference>
<dbReference type="SMART" id="SM00937">
    <property type="entry name" value="PCRF"/>
    <property type="match status" value="1"/>
</dbReference>
<dbReference type="Gene3D" id="3.30.160.20">
    <property type="match status" value="1"/>
</dbReference>
<reference evidence="5 6" key="1">
    <citation type="journal article" date="2011" name="Genome Res.">
        <title>Phylogeny-wide analysis of social amoeba genomes highlights ancient origins for complex intercellular communication.</title>
        <authorList>
            <person name="Heidel A.J."/>
            <person name="Lawal H.M."/>
            <person name="Felder M."/>
            <person name="Schilde C."/>
            <person name="Helps N.R."/>
            <person name="Tunggal B."/>
            <person name="Rivero F."/>
            <person name="John U."/>
            <person name="Schleicher M."/>
            <person name="Eichinger L."/>
            <person name="Platzer M."/>
            <person name="Noegel A.A."/>
            <person name="Schaap P."/>
            <person name="Gloeckner G."/>
        </authorList>
    </citation>
    <scope>NUCLEOTIDE SEQUENCE [LARGE SCALE GENOMIC DNA]</scope>
    <source>
        <strain evidence="6">ATCC 26659 / Pp 5 / PN500</strain>
    </source>
</reference>
<evidence type="ECO:0000256" key="1">
    <source>
        <dbReference type="ARBA" id="ARBA00010835"/>
    </source>
</evidence>